<dbReference type="PATRIC" id="fig|698760.3.peg.3622"/>
<comment type="caution">
    <text evidence="2">The sequence shown here is derived from an EMBL/GenBank/DDBJ whole genome shotgun (WGS) entry which is preliminary data.</text>
</comment>
<name>L7F9J3_STRT8</name>
<dbReference type="Proteomes" id="UP000010931">
    <property type="component" value="Unassembled WGS sequence"/>
</dbReference>
<evidence type="ECO:0000259" key="1">
    <source>
        <dbReference type="Pfam" id="PF24071"/>
    </source>
</evidence>
<protein>
    <recommendedName>
        <fullName evidence="1">Phage FDXHR zinc binding domain-containing protein</fullName>
    </recommendedName>
</protein>
<proteinExistence type="predicted"/>
<keyword evidence="3" id="KW-1185">Reference proteome</keyword>
<evidence type="ECO:0000313" key="2">
    <source>
        <dbReference type="EMBL" id="ELP67711.1"/>
    </source>
</evidence>
<gene>
    <name evidence="2" type="ORF">STRTUCAR8_08608</name>
</gene>
<reference evidence="2 3" key="1">
    <citation type="journal article" date="2011" name="Plasmid">
        <title>Streptomyces turgidiscabies Car8 contains a modular pathogenicity island that shares virulence genes with other actinobacterial plant pathogens.</title>
        <authorList>
            <person name="Huguet-Tapia J.C."/>
            <person name="Badger J.H."/>
            <person name="Loria R."/>
            <person name="Pettis G.S."/>
        </authorList>
    </citation>
    <scope>NUCLEOTIDE SEQUENCE [LARGE SCALE GENOMIC DNA]</scope>
    <source>
        <strain evidence="2 3">Car8</strain>
    </source>
</reference>
<sequence>MAHPTPGCDGIPKNAIVHGACGQWWTGNERSHASCCHRTFSSLSAFDKHRKGGTCNSPDTVGLVSRQKPYGLLWGWPAPEGGMAAAYRVDGS</sequence>
<accession>L7F9J3</accession>
<organism evidence="2 3">
    <name type="scientific">Streptomyces turgidiscabies (strain Car8)</name>
    <dbReference type="NCBI Taxonomy" id="698760"/>
    <lineage>
        <taxon>Bacteria</taxon>
        <taxon>Bacillati</taxon>
        <taxon>Actinomycetota</taxon>
        <taxon>Actinomycetes</taxon>
        <taxon>Kitasatosporales</taxon>
        <taxon>Streptomycetaceae</taxon>
        <taxon>Streptomyces</taxon>
    </lineage>
</organism>
<dbReference type="InterPro" id="IPR058158">
    <property type="entry name" value="Phage_zn-bd_3"/>
</dbReference>
<dbReference type="EMBL" id="AEJB01000272">
    <property type="protein sequence ID" value="ELP67711.1"/>
    <property type="molecule type" value="Genomic_DNA"/>
</dbReference>
<dbReference type="AlphaFoldDB" id="L7F9J3"/>
<dbReference type="Pfam" id="PF24071">
    <property type="entry name" value="Phage_zn_bind_3"/>
    <property type="match status" value="1"/>
</dbReference>
<dbReference type="RefSeq" id="WP_006377241.1">
    <property type="nucleotide sequence ID" value="NZ_AEJB01000272.1"/>
</dbReference>
<feature type="domain" description="Phage FDXHR zinc binding" evidence="1">
    <location>
        <begin position="16"/>
        <end position="61"/>
    </location>
</feature>
<evidence type="ECO:0000313" key="3">
    <source>
        <dbReference type="Proteomes" id="UP000010931"/>
    </source>
</evidence>